<dbReference type="PANTHER" id="PTHR13340">
    <property type="entry name" value="GATA ZINC FINGER DOMAIN-CONTAINING"/>
    <property type="match status" value="1"/>
</dbReference>
<proteinExistence type="predicted"/>
<evidence type="ECO:0000256" key="4">
    <source>
        <dbReference type="ARBA" id="ARBA00022833"/>
    </source>
</evidence>
<evidence type="ECO:0000256" key="5">
    <source>
        <dbReference type="ARBA" id="ARBA00023242"/>
    </source>
</evidence>
<reference evidence="7" key="1">
    <citation type="submission" date="2023-10" db="EMBL/GenBank/DDBJ databases">
        <title>Genome assembly of Pristionchus species.</title>
        <authorList>
            <person name="Yoshida K."/>
            <person name="Sommer R.J."/>
        </authorList>
    </citation>
    <scope>NUCLEOTIDE SEQUENCE</scope>
    <source>
        <strain evidence="7">RS0144</strain>
    </source>
</reference>
<dbReference type="EMBL" id="BTSX01000004">
    <property type="protein sequence ID" value="GMS96764.1"/>
    <property type="molecule type" value="Genomic_DNA"/>
</dbReference>
<protein>
    <submittedName>
        <fullName evidence="7">Uncharacterized protein</fullName>
    </submittedName>
</protein>
<feature type="compositionally biased region" description="Basic residues" evidence="6">
    <location>
        <begin position="352"/>
        <end position="362"/>
    </location>
</feature>
<feature type="compositionally biased region" description="Acidic residues" evidence="6">
    <location>
        <begin position="336"/>
        <end position="348"/>
    </location>
</feature>
<name>A0AAV5TQQ5_9BILA</name>
<feature type="region of interest" description="Disordered" evidence="6">
    <location>
        <begin position="301"/>
        <end position="386"/>
    </location>
</feature>
<accession>A0AAV5TQQ5</accession>
<feature type="compositionally biased region" description="Basic and acidic residues" evidence="6">
    <location>
        <begin position="301"/>
        <end position="315"/>
    </location>
</feature>
<evidence type="ECO:0000256" key="2">
    <source>
        <dbReference type="ARBA" id="ARBA00022723"/>
    </source>
</evidence>
<feature type="compositionally biased region" description="Polar residues" evidence="6">
    <location>
        <begin position="366"/>
        <end position="379"/>
    </location>
</feature>
<dbReference type="InterPro" id="IPR039050">
    <property type="entry name" value="GATAD1"/>
</dbReference>
<keyword evidence="5" id="KW-0539">Nucleus</keyword>
<dbReference type="Proteomes" id="UP001432027">
    <property type="component" value="Unassembled WGS sequence"/>
</dbReference>
<evidence type="ECO:0000313" key="7">
    <source>
        <dbReference type="EMBL" id="GMS96764.1"/>
    </source>
</evidence>
<keyword evidence="8" id="KW-1185">Reference proteome</keyword>
<evidence type="ECO:0000256" key="1">
    <source>
        <dbReference type="ARBA" id="ARBA00004123"/>
    </source>
</evidence>
<evidence type="ECO:0000313" key="8">
    <source>
        <dbReference type="Proteomes" id="UP001432027"/>
    </source>
</evidence>
<dbReference type="AlphaFoldDB" id="A0AAV5TQQ5"/>
<dbReference type="GO" id="GO:0008270">
    <property type="term" value="F:zinc ion binding"/>
    <property type="evidence" value="ECO:0007669"/>
    <property type="project" value="UniProtKB-KW"/>
</dbReference>
<evidence type="ECO:0000256" key="3">
    <source>
        <dbReference type="ARBA" id="ARBA00022771"/>
    </source>
</evidence>
<comment type="caution">
    <text evidence="7">The sequence shown here is derived from an EMBL/GenBank/DDBJ whole genome shotgun (WGS) entry which is preliminary data.</text>
</comment>
<gene>
    <name evidence="7" type="ORF">PENTCL1PPCAC_18939</name>
</gene>
<organism evidence="7 8">
    <name type="scientific">Pristionchus entomophagus</name>
    <dbReference type="NCBI Taxonomy" id="358040"/>
    <lineage>
        <taxon>Eukaryota</taxon>
        <taxon>Metazoa</taxon>
        <taxon>Ecdysozoa</taxon>
        <taxon>Nematoda</taxon>
        <taxon>Chromadorea</taxon>
        <taxon>Rhabditida</taxon>
        <taxon>Rhabditina</taxon>
        <taxon>Diplogasteromorpha</taxon>
        <taxon>Diplogasteroidea</taxon>
        <taxon>Neodiplogasteridae</taxon>
        <taxon>Pristionchus</taxon>
    </lineage>
</organism>
<dbReference type="GO" id="GO:0005634">
    <property type="term" value="C:nucleus"/>
    <property type="evidence" value="ECO:0007669"/>
    <property type="project" value="UniProtKB-SubCell"/>
</dbReference>
<keyword evidence="3" id="KW-0863">Zinc-finger</keyword>
<dbReference type="PANTHER" id="PTHR13340:SF2">
    <property type="entry name" value="GATA ZINC FINGER DOMAIN-CONTAINING PROTEIN 1"/>
    <property type="match status" value="1"/>
</dbReference>
<keyword evidence="4" id="KW-0862">Zinc</keyword>
<evidence type="ECO:0000256" key="6">
    <source>
        <dbReference type="SAM" id="MobiDB-lite"/>
    </source>
</evidence>
<sequence>MGRVGRVKSKGSEASTSQDGDTPKPNRVGKRPQGRPRKSAGADAAADDSPSFSRDSTPFSPANPHSLKRRTAPGEPRLTSLIAEFDSDEDIRLDRLARFLDEHPDSREEFSKLMEDRPSFPPWIEEKDQIEHEGWVYRTGDIVCLFDEEDDADEEEEYEIPYYAQIRSLISDQFMRPYAWITWLVPKGSAPDPHEFEPEHFVHSLVDHKLYELECLRWECDRPELPAYQTFDDHRAVLDKHRLAQLRQRRVELFKAAHFEMSKGCDIVRSGDVKLAHSKEHADELKEVMERQLERAIERREEMEKRAAETDTEREKRKRFSSLPVNRSHRSGSADELSDDDAEEGEEEGERKRKVPERRMRGRTGSLASTTSKATNESVESAKPME</sequence>
<feature type="compositionally biased region" description="Basic residues" evidence="6">
    <location>
        <begin position="27"/>
        <end position="38"/>
    </location>
</feature>
<feature type="compositionally biased region" description="Low complexity" evidence="6">
    <location>
        <begin position="39"/>
        <end position="56"/>
    </location>
</feature>
<keyword evidence="2" id="KW-0479">Metal-binding</keyword>
<feature type="region of interest" description="Disordered" evidence="6">
    <location>
        <begin position="1"/>
        <end position="78"/>
    </location>
</feature>
<dbReference type="GO" id="GO:0006325">
    <property type="term" value="P:chromatin organization"/>
    <property type="evidence" value="ECO:0007669"/>
    <property type="project" value="TreeGrafter"/>
</dbReference>
<comment type="subcellular location">
    <subcellularLocation>
        <location evidence="1">Nucleus</location>
    </subcellularLocation>
</comment>